<dbReference type="GO" id="GO:0070042">
    <property type="term" value="F:rRNA (uridine-N3-)-methyltransferase activity"/>
    <property type="evidence" value="ECO:0007669"/>
    <property type="project" value="InterPro"/>
</dbReference>
<evidence type="ECO:0000259" key="1">
    <source>
        <dbReference type="Pfam" id="PF10354"/>
    </source>
</evidence>
<evidence type="ECO:0000313" key="3">
    <source>
        <dbReference type="Proteomes" id="UP001386955"/>
    </source>
</evidence>
<name>A0AAN9RQX1_PSOTE</name>
<protein>
    <recommendedName>
        <fullName evidence="1">25S rRNA (uridine-N(3))-methyltransferase BMT5-like domain-containing protein</fullName>
    </recommendedName>
</protein>
<dbReference type="PANTHER" id="PTHR11538:SF89">
    <property type="entry name" value="PROTEIN, PUTATIVE (DUF2431)-RELATED"/>
    <property type="match status" value="1"/>
</dbReference>
<comment type="caution">
    <text evidence="2">The sequence shown here is derived from an EMBL/GenBank/DDBJ whole genome shotgun (WGS) entry which is preliminary data.</text>
</comment>
<evidence type="ECO:0000313" key="2">
    <source>
        <dbReference type="EMBL" id="KAK7381212.1"/>
    </source>
</evidence>
<feature type="domain" description="25S rRNA (uridine-N(3))-methyltransferase BMT5-like" evidence="1">
    <location>
        <begin position="16"/>
        <end position="184"/>
    </location>
</feature>
<dbReference type="Pfam" id="PF10354">
    <property type="entry name" value="BMT5-like"/>
    <property type="match status" value="1"/>
</dbReference>
<organism evidence="2 3">
    <name type="scientific">Psophocarpus tetragonolobus</name>
    <name type="common">Winged bean</name>
    <name type="synonym">Dolichos tetragonolobus</name>
    <dbReference type="NCBI Taxonomy" id="3891"/>
    <lineage>
        <taxon>Eukaryota</taxon>
        <taxon>Viridiplantae</taxon>
        <taxon>Streptophyta</taxon>
        <taxon>Embryophyta</taxon>
        <taxon>Tracheophyta</taxon>
        <taxon>Spermatophyta</taxon>
        <taxon>Magnoliopsida</taxon>
        <taxon>eudicotyledons</taxon>
        <taxon>Gunneridae</taxon>
        <taxon>Pentapetalae</taxon>
        <taxon>rosids</taxon>
        <taxon>fabids</taxon>
        <taxon>Fabales</taxon>
        <taxon>Fabaceae</taxon>
        <taxon>Papilionoideae</taxon>
        <taxon>50 kb inversion clade</taxon>
        <taxon>NPAAA clade</taxon>
        <taxon>indigoferoid/millettioid clade</taxon>
        <taxon>Phaseoleae</taxon>
        <taxon>Psophocarpus</taxon>
    </lineage>
</organism>
<keyword evidence="3" id="KW-1185">Reference proteome</keyword>
<dbReference type="PANTHER" id="PTHR11538">
    <property type="entry name" value="PHENYLALANYL-TRNA SYNTHETASE"/>
    <property type="match status" value="1"/>
</dbReference>
<dbReference type="EMBL" id="JAYMYS010000009">
    <property type="protein sequence ID" value="KAK7381212.1"/>
    <property type="molecule type" value="Genomic_DNA"/>
</dbReference>
<dbReference type="GO" id="GO:0070475">
    <property type="term" value="P:rRNA base methylation"/>
    <property type="evidence" value="ECO:0007669"/>
    <property type="project" value="InterPro"/>
</dbReference>
<dbReference type="InterPro" id="IPR019446">
    <property type="entry name" value="BMT5-like"/>
</dbReference>
<gene>
    <name evidence="2" type="ORF">VNO78_33743</name>
</gene>
<dbReference type="Proteomes" id="UP001386955">
    <property type="component" value="Unassembled WGS sequence"/>
</dbReference>
<accession>A0AAN9RQX1</accession>
<dbReference type="AlphaFoldDB" id="A0AAN9RQX1"/>
<sequence>MEEKSITHYRSSHQILLVGEGDFSFSLCLARAFGTAKNMVATSLDSRESLMMKYGDALRNLTELESLGCTILHEVDVHTMAQHYFLCTMKFDRVIFNFPHAGFVGRESDTHQIALHKHLVGGFFSNAKFLLSSLGGGGEIHITHKTTHPYTMWDIKNLANSEDLVLVGEEGFSQYLYPGYNNKRGAGVLCDQSFRLGACSTFKFRNGSIIPPCLFEFI</sequence>
<proteinExistence type="predicted"/>
<reference evidence="2 3" key="1">
    <citation type="submission" date="2024-01" db="EMBL/GenBank/DDBJ databases">
        <title>The genomes of 5 underutilized Papilionoideae crops provide insights into root nodulation and disease resistanc.</title>
        <authorList>
            <person name="Jiang F."/>
        </authorList>
    </citation>
    <scope>NUCLEOTIDE SEQUENCE [LARGE SCALE GENOMIC DNA]</scope>
    <source>
        <strain evidence="2">DUOXIRENSHENG_FW03</strain>
        <tissue evidence="2">Leaves</tissue>
    </source>
</reference>
<dbReference type="GO" id="GO:0005737">
    <property type="term" value="C:cytoplasm"/>
    <property type="evidence" value="ECO:0007669"/>
    <property type="project" value="TreeGrafter"/>
</dbReference>